<reference evidence="4" key="1">
    <citation type="journal article" date="2018" name="Gigascience">
        <title>Genome assembly of the Pink Ipe (Handroanthus impetiginosus, Bignoniaceae), a highly valued, ecologically keystone Neotropical timber forest tree.</title>
        <authorList>
            <person name="Silva-Junior O.B."/>
            <person name="Grattapaglia D."/>
            <person name="Novaes E."/>
            <person name="Collevatti R.G."/>
        </authorList>
    </citation>
    <scope>NUCLEOTIDE SEQUENCE [LARGE SCALE GENOMIC DNA]</scope>
    <source>
        <strain evidence="4">cv. UFG-1</strain>
    </source>
</reference>
<dbReference type="AlphaFoldDB" id="A0A2G9HD08"/>
<dbReference type="Pfam" id="PF00098">
    <property type="entry name" value="zf-CCHC"/>
    <property type="match status" value="1"/>
</dbReference>
<organism evidence="3 4">
    <name type="scientific">Handroanthus impetiginosus</name>
    <dbReference type="NCBI Taxonomy" id="429701"/>
    <lineage>
        <taxon>Eukaryota</taxon>
        <taxon>Viridiplantae</taxon>
        <taxon>Streptophyta</taxon>
        <taxon>Embryophyta</taxon>
        <taxon>Tracheophyta</taxon>
        <taxon>Spermatophyta</taxon>
        <taxon>Magnoliopsida</taxon>
        <taxon>eudicotyledons</taxon>
        <taxon>Gunneridae</taxon>
        <taxon>Pentapetalae</taxon>
        <taxon>asterids</taxon>
        <taxon>lamiids</taxon>
        <taxon>Lamiales</taxon>
        <taxon>Bignoniaceae</taxon>
        <taxon>Crescentiina</taxon>
        <taxon>Tabebuia alliance</taxon>
        <taxon>Handroanthus</taxon>
    </lineage>
</organism>
<keyword evidence="1" id="KW-0863">Zinc-finger</keyword>
<dbReference type="InterPro" id="IPR036875">
    <property type="entry name" value="Znf_CCHC_sf"/>
</dbReference>
<proteinExistence type="predicted"/>
<sequence>MLASISSKRQKSHEHLKHASEIHMHLEKLYLVQIHYKLFNTSMELFRARMVEGSNNDIYIDLILQSLSNSFDQCVMNFNMSKLEVMVNELMKMFLMTDSPMKKDKTILVVSSSKAHKGKIGEKKKKGSFSKGKRVPKLFGGIKNKANTKENKCFYCGEIGHWKRNCKKYLASLKNDMFFGEVNLSINNDTRVFATVCGSPLCNSLQGIQRPKRLSKEDMILRMKNGAS</sequence>
<dbReference type="PROSITE" id="PS50158">
    <property type="entry name" value="ZF_CCHC"/>
    <property type="match status" value="1"/>
</dbReference>
<accession>A0A2G9HD08</accession>
<keyword evidence="1" id="KW-0862">Zinc</keyword>
<feature type="domain" description="CCHC-type" evidence="2">
    <location>
        <begin position="152"/>
        <end position="168"/>
    </location>
</feature>
<keyword evidence="1" id="KW-0479">Metal-binding</keyword>
<dbReference type="Proteomes" id="UP000231279">
    <property type="component" value="Unassembled WGS sequence"/>
</dbReference>
<name>A0A2G9HD08_9LAMI</name>
<dbReference type="EMBL" id="NKXS01002084">
    <property type="protein sequence ID" value="PIN15396.1"/>
    <property type="molecule type" value="Genomic_DNA"/>
</dbReference>
<evidence type="ECO:0000256" key="1">
    <source>
        <dbReference type="PROSITE-ProRule" id="PRU00047"/>
    </source>
</evidence>
<dbReference type="OrthoDB" id="912845at2759"/>
<evidence type="ECO:0000313" key="3">
    <source>
        <dbReference type="EMBL" id="PIN15396.1"/>
    </source>
</evidence>
<keyword evidence="4" id="KW-1185">Reference proteome</keyword>
<dbReference type="Gene3D" id="4.10.60.10">
    <property type="entry name" value="Zinc finger, CCHC-type"/>
    <property type="match status" value="1"/>
</dbReference>
<dbReference type="STRING" id="429701.A0A2G9HD08"/>
<dbReference type="GO" id="GO:0008270">
    <property type="term" value="F:zinc ion binding"/>
    <property type="evidence" value="ECO:0007669"/>
    <property type="project" value="UniProtKB-KW"/>
</dbReference>
<evidence type="ECO:0000259" key="2">
    <source>
        <dbReference type="PROSITE" id="PS50158"/>
    </source>
</evidence>
<gene>
    <name evidence="3" type="ORF">CDL12_11963</name>
</gene>
<dbReference type="SUPFAM" id="SSF57756">
    <property type="entry name" value="Retrovirus zinc finger-like domains"/>
    <property type="match status" value="1"/>
</dbReference>
<dbReference type="SMART" id="SM00343">
    <property type="entry name" value="ZnF_C2HC"/>
    <property type="match status" value="1"/>
</dbReference>
<protein>
    <recommendedName>
        <fullName evidence="2">CCHC-type domain-containing protein</fullName>
    </recommendedName>
</protein>
<comment type="caution">
    <text evidence="3">The sequence shown here is derived from an EMBL/GenBank/DDBJ whole genome shotgun (WGS) entry which is preliminary data.</text>
</comment>
<dbReference type="InterPro" id="IPR001878">
    <property type="entry name" value="Znf_CCHC"/>
</dbReference>
<dbReference type="GO" id="GO:0003676">
    <property type="term" value="F:nucleic acid binding"/>
    <property type="evidence" value="ECO:0007669"/>
    <property type="project" value="InterPro"/>
</dbReference>
<evidence type="ECO:0000313" key="4">
    <source>
        <dbReference type="Proteomes" id="UP000231279"/>
    </source>
</evidence>